<dbReference type="EMBL" id="QPFP01000002">
    <property type="protein sequence ID" value="TEB38611.1"/>
    <property type="molecule type" value="Genomic_DNA"/>
</dbReference>
<proteinExistence type="predicted"/>
<sequence>MRSPRVVHPTLVSITICLYWPFPRVGSSAQEASSGVNRLLTTCLFATQVSSFRVSTSSSMGAPGGMRPFLES</sequence>
<organism evidence="1 2">
    <name type="scientific">Coprinellus micaceus</name>
    <name type="common">Glistening ink-cap mushroom</name>
    <name type="synonym">Coprinus micaceus</name>
    <dbReference type="NCBI Taxonomy" id="71717"/>
    <lineage>
        <taxon>Eukaryota</taxon>
        <taxon>Fungi</taxon>
        <taxon>Dikarya</taxon>
        <taxon>Basidiomycota</taxon>
        <taxon>Agaricomycotina</taxon>
        <taxon>Agaricomycetes</taxon>
        <taxon>Agaricomycetidae</taxon>
        <taxon>Agaricales</taxon>
        <taxon>Agaricineae</taxon>
        <taxon>Psathyrellaceae</taxon>
        <taxon>Coprinellus</taxon>
    </lineage>
</organism>
<protein>
    <submittedName>
        <fullName evidence="1">Uncharacterized protein</fullName>
    </submittedName>
</protein>
<evidence type="ECO:0000313" key="2">
    <source>
        <dbReference type="Proteomes" id="UP000298030"/>
    </source>
</evidence>
<accession>A0A4Y7TX86</accession>
<comment type="caution">
    <text evidence="1">The sequence shown here is derived from an EMBL/GenBank/DDBJ whole genome shotgun (WGS) entry which is preliminary data.</text>
</comment>
<keyword evidence="2" id="KW-1185">Reference proteome</keyword>
<evidence type="ECO:0000313" key="1">
    <source>
        <dbReference type="EMBL" id="TEB38611.1"/>
    </source>
</evidence>
<gene>
    <name evidence="1" type="ORF">FA13DRAFT_1724532</name>
</gene>
<name>A0A4Y7TX86_COPMI</name>
<reference evidence="1 2" key="1">
    <citation type="journal article" date="2019" name="Nat. Ecol. Evol.">
        <title>Megaphylogeny resolves global patterns of mushroom evolution.</title>
        <authorList>
            <person name="Varga T."/>
            <person name="Krizsan K."/>
            <person name="Foldi C."/>
            <person name="Dima B."/>
            <person name="Sanchez-Garcia M."/>
            <person name="Sanchez-Ramirez S."/>
            <person name="Szollosi G.J."/>
            <person name="Szarkandi J.G."/>
            <person name="Papp V."/>
            <person name="Albert L."/>
            <person name="Andreopoulos W."/>
            <person name="Angelini C."/>
            <person name="Antonin V."/>
            <person name="Barry K.W."/>
            <person name="Bougher N.L."/>
            <person name="Buchanan P."/>
            <person name="Buyck B."/>
            <person name="Bense V."/>
            <person name="Catcheside P."/>
            <person name="Chovatia M."/>
            <person name="Cooper J."/>
            <person name="Damon W."/>
            <person name="Desjardin D."/>
            <person name="Finy P."/>
            <person name="Geml J."/>
            <person name="Haridas S."/>
            <person name="Hughes K."/>
            <person name="Justo A."/>
            <person name="Karasinski D."/>
            <person name="Kautmanova I."/>
            <person name="Kiss B."/>
            <person name="Kocsube S."/>
            <person name="Kotiranta H."/>
            <person name="LaButti K.M."/>
            <person name="Lechner B.E."/>
            <person name="Liimatainen K."/>
            <person name="Lipzen A."/>
            <person name="Lukacs Z."/>
            <person name="Mihaltcheva S."/>
            <person name="Morgado L.N."/>
            <person name="Niskanen T."/>
            <person name="Noordeloos M.E."/>
            <person name="Ohm R.A."/>
            <person name="Ortiz-Santana B."/>
            <person name="Ovrebo C."/>
            <person name="Racz N."/>
            <person name="Riley R."/>
            <person name="Savchenko A."/>
            <person name="Shiryaev A."/>
            <person name="Soop K."/>
            <person name="Spirin V."/>
            <person name="Szebenyi C."/>
            <person name="Tomsovsky M."/>
            <person name="Tulloss R.E."/>
            <person name="Uehling J."/>
            <person name="Grigoriev I.V."/>
            <person name="Vagvolgyi C."/>
            <person name="Papp T."/>
            <person name="Martin F.M."/>
            <person name="Miettinen O."/>
            <person name="Hibbett D.S."/>
            <person name="Nagy L.G."/>
        </authorList>
    </citation>
    <scope>NUCLEOTIDE SEQUENCE [LARGE SCALE GENOMIC DNA]</scope>
    <source>
        <strain evidence="1 2">FP101781</strain>
    </source>
</reference>
<dbReference type="Proteomes" id="UP000298030">
    <property type="component" value="Unassembled WGS sequence"/>
</dbReference>
<dbReference type="AlphaFoldDB" id="A0A4Y7TX86"/>